<reference evidence="12" key="1">
    <citation type="journal article" date="2020" name="mSystems">
        <title>Genome- and Community-Level Interaction Insights into Carbon Utilization and Element Cycling Functions of Hydrothermarchaeota in Hydrothermal Sediment.</title>
        <authorList>
            <person name="Zhou Z."/>
            <person name="Liu Y."/>
            <person name="Xu W."/>
            <person name="Pan J."/>
            <person name="Luo Z.H."/>
            <person name="Li M."/>
        </authorList>
    </citation>
    <scope>NUCLEOTIDE SEQUENCE [LARGE SCALE GENOMIC DNA]</scope>
    <source>
        <strain evidence="12">SpSt-1217</strain>
    </source>
</reference>
<dbReference type="PANTHER" id="PTHR33446:SF2">
    <property type="entry name" value="PROTEIN TONB"/>
    <property type="match status" value="1"/>
</dbReference>
<dbReference type="InterPro" id="IPR006260">
    <property type="entry name" value="TonB/TolA_C"/>
</dbReference>
<keyword evidence="4" id="KW-1003">Cell membrane</keyword>
<dbReference type="PROSITE" id="PS52015">
    <property type="entry name" value="TONB_CTD"/>
    <property type="match status" value="1"/>
</dbReference>
<evidence type="ECO:0000256" key="3">
    <source>
        <dbReference type="ARBA" id="ARBA00022448"/>
    </source>
</evidence>
<proteinExistence type="inferred from homology"/>
<accession>A0A831LP29</accession>
<dbReference type="GO" id="GO:0055085">
    <property type="term" value="P:transmembrane transport"/>
    <property type="evidence" value="ECO:0007669"/>
    <property type="project" value="InterPro"/>
</dbReference>
<dbReference type="InterPro" id="IPR037682">
    <property type="entry name" value="TonB_C"/>
</dbReference>
<evidence type="ECO:0000256" key="2">
    <source>
        <dbReference type="ARBA" id="ARBA00006555"/>
    </source>
</evidence>
<dbReference type="GO" id="GO:0031992">
    <property type="term" value="F:energy transducer activity"/>
    <property type="evidence" value="ECO:0007669"/>
    <property type="project" value="TreeGrafter"/>
</dbReference>
<evidence type="ECO:0000256" key="4">
    <source>
        <dbReference type="ARBA" id="ARBA00022475"/>
    </source>
</evidence>
<evidence type="ECO:0000256" key="1">
    <source>
        <dbReference type="ARBA" id="ARBA00004383"/>
    </source>
</evidence>
<dbReference type="AlphaFoldDB" id="A0A831LP29"/>
<evidence type="ECO:0000256" key="6">
    <source>
        <dbReference type="ARBA" id="ARBA00022692"/>
    </source>
</evidence>
<sequence>MKNAKKNFLKRPEYPGGKEAFKAYLKSNLVYPEEAKQKRIEGVVQLLAQIDDNGNVGEVTVEKGIGGGCDEEAVRLIKNVQFGSVKNRGVRLKTRKRFRVEFKLPRRQKKISYSVSPAQKTASPEKGKQGDKTYSYTIRLNS</sequence>
<dbReference type="PANTHER" id="PTHR33446">
    <property type="entry name" value="PROTEIN TONB-RELATED"/>
    <property type="match status" value="1"/>
</dbReference>
<evidence type="ECO:0000259" key="11">
    <source>
        <dbReference type="PROSITE" id="PS52015"/>
    </source>
</evidence>
<comment type="similarity">
    <text evidence="2">Belongs to the TonB family.</text>
</comment>
<gene>
    <name evidence="12" type="ORF">ENN90_14855</name>
</gene>
<dbReference type="InterPro" id="IPR051045">
    <property type="entry name" value="TonB-dependent_transducer"/>
</dbReference>
<keyword evidence="6" id="KW-0812">Transmembrane</keyword>
<keyword evidence="8" id="KW-1133">Transmembrane helix</keyword>
<feature type="compositionally biased region" description="Polar residues" evidence="10">
    <location>
        <begin position="111"/>
        <end position="122"/>
    </location>
</feature>
<dbReference type="NCBIfam" id="TIGR01352">
    <property type="entry name" value="tonB_Cterm"/>
    <property type="match status" value="1"/>
</dbReference>
<keyword evidence="9" id="KW-0472">Membrane</keyword>
<dbReference type="GO" id="GO:0098797">
    <property type="term" value="C:plasma membrane protein complex"/>
    <property type="evidence" value="ECO:0007669"/>
    <property type="project" value="TreeGrafter"/>
</dbReference>
<dbReference type="EMBL" id="DSDK01000833">
    <property type="protein sequence ID" value="HDR52875.1"/>
    <property type="molecule type" value="Genomic_DNA"/>
</dbReference>
<keyword evidence="7" id="KW-0653">Protein transport</keyword>
<evidence type="ECO:0000256" key="5">
    <source>
        <dbReference type="ARBA" id="ARBA00022519"/>
    </source>
</evidence>
<comment type="caution">
    <text evidence="12">The sequence shown here is derived from an EMBL/GenBank/DDBJ whole genome shotgun (WGS) entry which is preliminary data.</text>
</comment>
<feature type="region of interest" description="Disordered" evidence="10">
    <location>
        <begin position="111"/>
        <end position="135"/>
    </location>
</feature>
<evidence type="ECO:0000256" key="10">
    <source>
        <dbReference type="SAM" id="MobiDB-lite"/>
    </source>
</evidence>
<name>A0A831LP29_9BACT</name>
<comment type="subcellular location">
    <subcellularLocation>
        <location evidence="1">Cell inner membrane</location>
        <topology evidence="1">Single-pass membrane protein</topology>
        <orientation evidence="1">Periplasmic side</orientation>
    </subcellularLocation>
</comment>
<dbReference type="Pfam" id="PF03544">
    <property type="entry name" value="TonB_C"/>
    <property type="match status" value="1"/>
</dbReference>
<keyword evidence="3" id="KW-0813">Transport</keyword>
<keyword evidence="5" id="KW-0997">Cell inner membrane</keyword>
<dbReference type="Proteomes" id="UP000886047">
    <property type="component" value="Unassembled WGS sequence"/>
</dbReference>
<dbReference type="SUPFAM" id="SSF74653">
    <property type="entry name" value="TolA/TonB C-terminal domain"/>
    <property type="match status" value="1"/>
</dbReference>
<evidence type="ECO:0000256" key="8">
    <source>
        <dbReference type="ARBA" id="ARBA00022989"/>
    </source>
</evidence>
<evidence type="ECO:0000256" key="9">
    <source>
        <dbReference type="ARBA" id="ARBA00023136"/>
    </source>
</evidence>
<dbReference type="GO" id="GO:0015031">
    <property type="term" value="P:protein transport"/>
    <property type="evidence" value="ECO:0007669"/>
    <property type="project" value="UniProtKB-KW"/>
</dbReference>
<organism evidence="12">
    <name type="scientific">Mariniphaga anaerophila</name>
    <dbReference type="NCBI Taxonomy" id="1484053"/>
    <lineage>
        <taxon>Bacteria</taxon>
        <taxon>Pseudomonadati</taxon>
        <taxon>Bacteroidota</taxon>
        <taxon>Bacteroidia</taxon>
        <taxon>Marinilabiliales</taxon>
        <taxon>Prolixibacteraceae</taxon>
        <taxon>Mariniphaga</taxon>
    </lineage>
</organism>
<feature type="domain" description="TonB C-terminal" evidence="11">
    <location>
        <begin position="16"/>
        <end position="111"/>
    </location>
</feature>
<evidence type="ECO:0000256" key="7">
    <source>
        <dbReference type="ARBA" id="ARBA00022927"/>
    </source>
</evidence>
<evidence type="ECO:0000313" key="12">
    <source>
        <dbReference type="EMBL" id="HDR52875.1"/>
    </source>
</evidence>
<dbReference type="Gene3D" id="3.30.1150.10">
    <property type="match status" value="1"/>
</dbReference>
<protein>
    <submittedName>
        <fullName evidence="12">Energy transducer TonB</fullName>
    </submittedName>
</protein>